<accession>A0ABU5H0Y5</accession>
<name>A0ABU5H0Y5_9BACT</name>
<evidence type="ECO:0000256" key="2">
    <source>
        <dbReference type="ARBA" id="ARBA00023082"/>
    </source>
</evidence>
<feature type="domain" description="RNA polymerase sigma-70 region 2" evidence="6">
    <location>
        <begin position="32"/>
        <end position="94"/>
    </location>
</feature>
<dbReference type="SUPFAM" id="SSF88946">
    <property type="entry name" value="Sigma2 domain of RNA polymerase sigma factors"/>
    <property type="match status" value="1"/>
</dbReference>
<evidence type="ECO:0000313" key="7">
    <source>
        <dbReference type="EMBL" id="MDY7226966.1"/>
    </source>
</evidence>
<evidence type="ECO:0000256" key="1">
    <source>
        <dbReference type="ARBA" id="ARBA00023015"/>
    </source>
</evidence>
<evidence type="ECO:0000256" key="3">
    <source>
        <dbReference type="ARBA" id="ARBA00023125"/>
    </source>
</evidence>
<evidence type="ECO:0000256" key="4">
    <source>
        <dbReference type="ARBA" id="ARBA00023163"/>
    </source>
</evidence>
<dbReference type="InterPro" id="IPR039425">
    <property type="entry name" value="RNA_pol_sigma-70-like"/>
</dbReference>
<gene>
    <name evidence="7" type="ORF">SYV04_11220</name>
</gene>
<dbReference type="Proteomes" id="UP001291309">
    <property type="component" value="Unassembled WGS sequence"/>
</dbReference>
<dbReference type="Gene3D" id="1.10.1740.10">
    <property type="match status" value="1"/>
</dbReference>
<dbReference type="RefSeq" id="WP_321545686.1">
    <property type="nucleotide sequence ID" value="NZ_JAXIVS010000003.1"/>
</dbReference>
<dbReference type="InterPro" id="IPR013325">
    <property type="entry name" value="RNA_pol_sigma_r2"/>
</dbReference>
<evidence type="ECO:0000259" key="6">
    <source>
        <dbReference type="Pfam" id="PF04542"/>
    </source>
</evidence>
<protein>
    <submittedName>
        <fullName evidence="7">Sigma-70 family RNA polymerase sigma factor</fullName>
    </submittedName>
</protein>
<dbReference type="InterPro" id="IPR007627">
    <property type="entry name" value="RNA_pol_sigma70_r2"/>
</dbReference>
<dbReference type="EMBL" id="JAXIVS010000003">
    <property type="protein sequence ID" value="MDY7226966.1"/>
    <property type="molecule type" value="Genomic_DNA"/>
</dbReference>
<keyword evidence="3" id="KW-0238">DNA-binding</keyword>
<dbReference type="PANTHER" id="PTHR43133">
    <property type="entry name" value="RNA POLYMERASE ECF-TYPE SIGMA FACTO"/>
    <property type="match status" value="1"/>
</dbReference>
<feature type="region of interest" description="Disordered" evidence="5">
    <location>
        <begin position="94"/>
        <end position="113"/>
    </location>
</feature>
<feature type="compositionally biased region" description="Low complexity" evidence="5">
    <location>
        <begin position="102"/>
        <end position="113"/>
    </location>
</feature>
<organism evidence="7 8">
    <name type="scientific">Hyalangium rubrum</name>
    <dbReference type="NCBI Taxonomy" id="3103134"/>
    <lineage>
        <taxon>Bacteria</taxon>
        <taxon>Pseudomonadati</taxon>
        <taxon>Myxococcota</taxon>
        <taxon>Myxococcia</taxon>
        <taxon>Myxococcales</taxon>
        <taxon>Cystobacterineae</taxon>
        <taxon>Archangiaceae</taxon>
        <taxon>Hyalangium</taxon>
    </lineage>
</organism>
<evidence type="ECO:0000256" key="5">
    <source>
        <dbReference type="SAM" id="MobiDB-lite"/>
    </source>
</evidence>
<evidence type="ECO:0000313" key="8">
    <source>
        <dbReference type="Proteomes" id="UP001291309"/>
    </source>
</evidence>
<comment type="caution">
    <text evidence="7">The sequence shown here is derived from an EMBL/GenBank/DDBJ whole genome shotgun (WGS) entry which is preliminary data.</text>
</comment>
<keyword evidence="4" id="KW-0804">Transcription</keyword>
<keyword evidence="2" id="KW-0731">Sigma factor</keyword>
<sequence length="179" mass="20245">MDEAARAQVHAQMVRFAQGHRDAFEEVYVALWPRLLAFTSGLLQNPSEAEDAAQTALLKVFSRITDFNTRRDGVAWAFGIAAYEVRSLRRQRNRRREASLGTATSTPDSSSDAQEALIAQQLRQALAQTLSYLSEMDREALLAPGADQGSEALPPHMRKRRQRAMERLRSFWRKLYGPP</sequence>
<proteinExistence type="predicted"/>
<dbReference type="PANTHER" id="PTHR43133:SF8">
    <property type="entry name" value="RNA POLYMERASE SIGMA FACTOR HI_1459-RELATED"/>
    <property type="match status" value="1"/>
</dbReference>
<keyword evidence="8" id="KW-1185">Reference proteome</keyword>
<keyword evidence="1" id="KW-0805">Transcription regulation</keyword>
<dbReference type="Pfam" id="PF04542">
    <property type="entry name" value="Sigma70_r2"/>
    <property type="match status" value="1"/>
</dbReference>
<reference evidence="7 8" key="1">
    <citation type="submission" date="2023-12" db="EMBL/GenBank/DDBJ databases">
        <title>the genome sequence of Hyalangium sp. s54d21.</title>
        <authorList>
            <person name="Zhang X."/>
        </authorList>
    </citation>
    <scope>NUCLEOTIDE SEQUENCE [LARGE SCALE GENOMIC DNA]</scope>
    <source>
        <strain evidence="8">s54d21</strain>
    </source>
</reference>